<dbReference type="PANTHER" id="PTHR34137:SF1">
    <property type="entry name" value="EXODEOXYRIBONUCLEASE 7 SMALL SUBUNIT"/>
    <property type="match status" value="1"/>
</dbReference>
<dbReference type="NCBIfam" id="TIGR01280">
    <property type="entry name" value="xseB"/>
    <property type="match status" value="1"/>
</dbReference>
<feature type="compositionally biased region" description="Acidic residues" evidence="7">
    <location>
        <begin position="79"/>
        <end position="90"/>
    </location>
</feature>
<dbReference type="EMBL" id="FPIW01000036">
    <property type="protein sequence ID" value="SFW57709.1"/>
    <property type="molecule type" value="Genomic_DNA"/>
</dbReference>
<dbReference type="EC" id="3.1.11.6" evidence="6"/>
<evidence type="ECO:0000256" key="5">
    <source>
        <dbReference type="ARBA" id="ARBA00022839"/>
    </source>
</evidence>
<dbReference type="HAMAP" id="MF_00337">
    <property type="entry name" value="Exonuc_7_S"/>
    <property type="match status" value="1"/>
</dbReference>
<dbReference type="Gene3D" id="1.10.287.1040">
    <property type="entry name" value="Exonuclease VII, small subunit"/>
    <property type="match status" value="1"/>
</dbReference>
<evidence type="ECO:0000256" key="1">
    <source>
        <dbReference type="ARBA" id="ARBA00009998"/>
    </source>
</evidence>
<proteinExistence type="inferred from homology"/>
<comment type="similarity">
    <text evidence="1 6">Belongs to the XseB family.</text>
</comment>
<dbReference type="InterPro" id="IPR003761">
    <property type="entry name" value="Exonuc_VII_S"/>
</dbReference>
<dbReference type="SUPFAM" id="SSF116842">
    <property type="entry name" value="XseB-like"/>
    <property type="match status" value="1"/>
</dbReference>
<evidence type="ECO:0000256" key="2">
    <source>
        <dbReference type="ARBA" id="ARBA00022490"/>
    </source>
</evidence>
<comment type="function">
    <text evidence="6">Bidirectionally degrades single-stranded DNA into large acid-insoluble oligonucleotides, which are then degraded further into small acid-soluble oligonucleotides.</text>
</comment>
<sequence length="90" mass="10027">MSAKNDNLFEKKLARLQEIVGALESGDLPLEKGMALYKEGATCARYCRQQLDKARHELEIWQDGQANPMSSQGHTAGEYPDDEAEEAEEA</sequence>
<keyword evidence="4 6" id="KW-0378">Hydrolase</keyword>
<feature type="compositionally biased region" description="Polar residues" evidence="7">
    <location>
        <begin position="64"/>
        <end position="74"/>
    </location>
</feature>
<dbReference type="InterPro" id="IPR037004">
    <property type="entry name" value="Exonuc_VII_ssu_sf"/>
</dbReference>
<dbReference type="AlphaFoldDB" id="A0AA94HTP2"/>
<dbReference type="PANTHER" id="PTHR34137">
    <property type="entry name" value="EXODEOXYRIBONUCLEASE 7 SMALL SUBUNIT"/>
    <property type="match status" value="1"/>
</dbReference>
<name>A0AA94HTP2_DESDE</name>
<dbReference type="GO" id="GO:0006308">
    <property type="term" value="P:DNA catabolic process"/>
    <property type="evidence" value="ECO:0007669"/>
    <property type="project" value="UniProtKB-UniRule"/>
</dbReference>
<comment type="catalytic activity">
    <reaction evidence="6">
        <text>Exonucleolytic cleavage in either 5'- to 3'- or 3'- to 5'-direction to yield nucleoside 5'-phosphates.</text>
        <dbReference type="EC" id="3.1.11.6"/>
    </reaction>
</comment>
<dbReference type="Proteomes" id="UP000182680">
    <property type="component" value="Unassembled WGS sequence"/>
</dbReference>
<keyword evidence="2 6" id="KW-0963">Cytoplasm</keyword>
<evidence type="ECO:0000256" key="4">
    <source>
        <dbReference type="ARBA" id="ARBA00022801"/>
    </source>
</evidence>
<dbReference type="GO" id="GO:0008855">
    <property type="term" value="F:exodeoxyribonuclease VII activity"/>
    <property type="evidence" value="ECO:0007669"/>
    <property type="project" value="UniProtKB-UniRule"/>
</dbReference>
<dbReference type="RefSeq" id="WP_012624586.1">
    <property type="nucleotide sequence ID" value="NZ_FPIW01000036.1"/>
</dbReference>
<comment type="subcellular location">
    <subcellularLocation>
        <location evidence="6">Cytoplasm</location>
    </subcellularLocation>
</comment>
<keyword evidence="3 6" id="KW-0540">Nuclease</keyword>
<reference evidence="9" key="1">
    <citation type="submission" date="2016-11" db="EMBL/GenBank/DDBJ databases">
        <authorList>
            <person name="Jaros S."/>
            <person name="Januszkiewicz K."/>
            <person name="Wedrychowicz H."/>
        </authorList>
    </citation>
    <scope>NUCLEOTIDE SEQUENCE [LARGE SCALE GENOMIC DNA]</scope>
    <source>
        <strain evidence="9">DSM 7057</strain>
    </source>
</reference>
<evidence type="ECO:0000313" key="8">
    <source>
        <dbReference type="EMBL" id="SFW57709.1"/>
    </source>
</evidence>
<accession>A0AA94HTP2</accession>
<evidence type="ECO:0000256" key="7">
    <source>
        <dbReference type="SAM" id="MobiDB-lite"/>
    </source>
</evidence>
<dbReference type="GO" id="GO:0009318">
    <property type="term" value="C:exodeoxyribonuclease VII complex"/>
    <property type="evidence" value="ECO:0007669"/>
    <property type="project" value="UniProtKB-UniRule"/>
</dbReference>
<protein>
    <recommendedName>
        <fullName evidence="6">Exodeoxyribonuclease 7 small subunit</fullName>
        <ecNumber evidence="6">3.1.11.6</ecNumber>
    </recommendedName>
    <alternativeName>
        <fullName evidence="6">Exodeoxyribonuclease VII small subunit</fullName>
        <shortName evidence="6">Exonuclease VII small subunit</shortName>
    </alternativeName>
</protein>
<keyword evidence="5 6" id="KW-0269">Exonuclease</keyword>
<evidence type="ECO:0000256" key="6">
    <source>
        <dbReference type="HAMAP-Rule" id="MF_00337"/>
    </source>
</evidence>
<organism evidence="8 9">
    <name type="scientific">Desulfovibrio desulfuricans</name>
    <dbReference type="NCBI Taxonomy" id="876"/>
    <lineage>
        <taxon>Bacteria</taxon>
        <taxon>Pseudomonadati</taxon>
        <taxon>Thermodesulfobacteriota</taxon>
        <taxon>Desulfovibrionia</taxon>
        <taxon>Desulfovibrionales</taxon>
        <taxon>Desulfovibrionaceae</taxon>
        <taxon>Desulfovibrio</taxon>
    </lineage>
</organism>
<evidence type="ECO:0000256" key="3">
    <source>
        <dbReference type="ARBA" id="ARBA00022722"/>
    </source>
</evidence>
<evidence type="ECO:0000313" key="9">
    <source>
        <dbReference type="Proteomes" id="UP000182680"/>
    </source>
</evidence>
<dbReference type="OMA" id="HELEIWQ"/>
<dbReference type="SMR" id="A0AA94HTP2"/>
<dbReference type="GO" id="GO:0005829">
    <property type="term" value="C:cytosol"/>
    <property type="evidence" value="ECO:0007669"/>
    <property type="project" value="TreeGrafter"/>
</dbReference>
<comment type="caution">
    <text evidence="8">The sequence shown here is derived from an EMBL/GenBank/DDBJ whole genome shotgun (WGS) entry which is preliminary data.</text>
</comment>
<dbReference type="Pfam" id="PF02609">
    <property type="entry name" value="Exonuc_VII_S"/>
    <property type="match status" value="1"/>
</dbReference>
<gene>
    <name evidence="6" type="primary">xseB</name>
    <name evidence="8" type="ORF">SAMN02910291_01924</name>
</gene>
<comment type="subunit">
    <text evidence="6">Heterooligomer composed of large and small subunits.</text>
</comment>
<feature type="region of interest" description="Disordered" evidence="7">
    <location>
        <begin position="62"/>
        <end position="90"/>
    </location>
</feature>